<evidence type="ECO:0000256" key="1">
    <source>
        <dbReference type="SAM" id="SignalP"/>
    </source>
</evidence>
<feature type="domain" description="Bifunctional inhibitor/plant lipid transfer protein/seed storage helical" evidence="2">
    <location>
        <begin position="20"/>
        <end position="100"/>
    </location>
</feature>
<dbReference type="InterPro" id="IPR016140">
    <property type="entry name" value="Bifunc_inhib/LTP/seed_store"/>
</dbReference>
<keyword evidence="5" id="KW-1185">Reference proteome</keyword>
<dbReference type="EMBL" id="JABTTQ020003506">
    <property type="protein sequence ID" value="KAK6115105.1"/>
    <property type="molecule type" value="Genomic_DNA"/>
</dbReference>
<evidence type="ECO:0000313" key="4">
    <source>
        <dbReference type="EMBL" id="KAK6115106.1"/>
    </source>
</evidence>
<dbReference type="EMBL" id="JABTTQ020003506">
    <property type="protein sequence ID" value="KAK6115106.1"/>
    <property type="molecule type" value="Genomic_DNA"/>
</dbReference>
<dbReference type="Pfam" id="PF14368">
    <property type="entry name" value="LTP_2"/>
    <property type="match status" value="1"/>
</dbReference>
<dbReference type="InterPro" id="IPR036312">
    <property type="entry name" value="Bifun_inhib/LTP/seed_sf"/>
</dbReference>
<dbReference type="Gene3D" id="1.10.110.10">
    <property type="entry name" value="Plant lipid-transfer and hydrophobic proteins"/>
    <property type="match status" value="1"/>
</dbReference>
<name>A0ABR0TYU0_REHGL</name>
<proteinExistence type="predicted"/>
<evidence type="ECO:0000313" key="5">
    <source>
        <dbReference type="Proteomes" id="UP001318860"/>
    </source>
</evidence>
<accession>A0ABR0TYU0</accession>
<evidence type="ECO:0000259" key="2">
    <source>
        <dbReference type="Pfam" id="PF14368"/>
    </source>
</evidence>
<reference evidence="4 5" key="1">
    <citation type="journal article" date="2021" name="Comput. Struct. Biotechnol. J.">
        <title>De novo genome assembly of the potent medicinal plant Rehmannia glutinosa using nanopore technology.</title>
        <authorList>
            <person name="Ma L."/>
            <person name="Dong C."/>
            <person name="Song C."/>
            <person name="Wang X."/>
            <person name="Zheng X."/>
            <person name="Niu Y."/>
            <person name="Chen S."/>
            <person name="Feng W."/>
        </authorList>
    </citation>
    <scope>NUCLEOTIDE SEQUENCE [LARGE SCALE GENOMIC DNA]</scope>
    <source>
        <strain evidence="4">DH-2019</strain>
    </source>
</reference>
<feature type="chain" id="PRO_5045031346" description="Bifunctional inhibitor/plant lipid transfer protein/seed storage helical domain-containing protein" evidence="1">
    <location>
        <begin position="22"/>
        <end position="113"/>
    </location>
</feature>
<sequence length="113" mass="12231">MSKTIFLFGLVLLSLVANGNCVGIECTNIPIENVEPCKDFLSVSANSTKPSEECCNGAKSWIGAPSAVVCLCFKSSPNRLSYKPTEIRAAALPYECKAPEFYKYVSCLLPSNQ</sequence>
<dbReference type="Proteomes" id="UP001318860">
    <property type="component" value="Unassembled WGS sequence"/>
</dbReference>
<organism evidence="4 5">
    <name type="scientific">Rehmannia glutinosa</name>
    <name type="common">Chinese foxglove</name>
    <dbReference type="NCBI Taxonomy" id="99300"/>
    <lineage>
        <taxon>Eukaryota</taxon>
        <taxon>Viridiplantae</taxon>
        <taxon>Streptophyta</taxon>
        <taxon>Embryophyta</taxon>
        <taxon>Tracheophyta</taxon>
        <taxon>Spermatophyta</taxon>
        <taxon>Magnoliopsida</taxon>
        <taxon>eudicotyledons</taxon>
        <taxon>Gunneridae</taxon>
        <taxon>Pentapetalae</taxon>
        <taxon>asterids</taxon>
        <taxon>lamiids</taxon>
        <taxon>Lamiales</taxon>
        <taxon>Orobanchaceae</taxon>
        <taxon>Rehmannieae</taxon>
        <taxon>Rehmannia</taxon>
    </lineage>
</organism>
<reference evidence="4" key="2">
    <citation type="submission" date="2024-01" db="EMBL/GenBank/DDBJ databases">
        <authorList>
            <person name="Ma L."/>
        </authorList>
    </citation>
    <scope>NUCLEOTIDE SEQUENCE</scope>
    <source>
        <strain evidence="4">DH-2019</strain>
        <tissue evidence="4">Leaves</tissue>
    </source>
</reference>
<dbReference type="SUPFAM" id="SSF47699">
    <property type="entry name" value="Bifunctional inhibitor/lipid-transfer protein/seed storage 2S albumin"/>
    <property type="match status" value="1"/>
</dbReference>
<evidence type="ECO:0000313" key="3">
    <source>
        <dbReference type="EMBL" id="KAK6115105.1"/>
    </source>
</evidence>
<keyword evidence="1" id="KW-0732">Signal</keyword>
<comment type="caution">
    <text evidence="4">The sequence shown here is derived from an EMBL/GenBank/DDBJ whole genome shotgun (WGS) entry which is preliminary data.</text>
</comment>
<feature type="signal peptide" evidence="1">
    <location>
        <begin position="1"/>
        <end position="21"/>
    </location>
</feature>
<protein>
    <recommendedName>
        <fullName evidence="2">Bifunctional inhibitor/plant lipid transfer protein/seed storage helical domain-containing protein</fullName>
    </recommendedName>
</protein>
<gene>
    <name evidence="3" type="ORF">DH2020_007374</name>
    <name evidence="4" type="ORF">DH2020_007375</name>
</gene>